<keyword evidence="1" id="KW-0812">Transmembrane</keyword>
<feature type="transmembrane region" description="Helical" evidence="1">
    <location>
        <begin position="332"/>
        <end position="354"/>
    </location>
</feature>
<evidence type="ECO:0000313" key="2">
    <source>
        <dbReference type="EMBL" id="SDC02233.1"/>
    </source>
</evidence>
<evidence type="ECO:0000313" key="3">
    <source>
        <dbReference type="Proteomes" id="UP000198757"/>
    </source>
</evidence>
<feature type="transmembrane region" description="Helical" evidence="1">
    <location>
        <begin position="395"/>
        <end position="414"/>
    </location>
</feature>
<dbReference type="OrthoDB" id="652386at2"/>
<gene>
    <name evidence="2" type="ORF">SAMN04487894_101117</name>
</gene>
<keyword evidence="1" id="KW-0472">Membrane</keyword>
<keyword evidence="1" id="KW-1133">Transmembrane helix</keyword>
<reference evidence="3" key="1">
    <citation type="submission" date="2016-10" db="EMBL/GenBank/DDBJ databases">
        <authorList>
            <person name="Varghese N."/>
            <person name="Submissions S."/>
        </authorList>
    </citation>
    <scope>NUCLEOTIDE SEQUENCE [LARGE SCALE GENOMIC DNA]</scope>
    <source>
        <strain evidence="3">DSM 25811 / CCM 8410 / LMG 26954 / E90</strain>
    </source>
</reference>
<feature type="transmembrane region" description="Helical" evidence="1">
    <location>
        <begin position="250"/>
        <end position="270"/>
    </location>
</feature>
<feature type="transmembrane region" description="Helical" evidence="1">
    <location>
        <begin position="366"/>
        <end position="383"/>
    </location>
</feature>
<feature type="transmembrane region" description="Helical" evidence="1">
    <location>
        <begin position="212"/>
        <end position="238"/>
    </location>
</feature>
<dbReference type="EMBL" id="FMZO01000001">
    <property type="protein sequence ID" value="SDC02233.1"/>
    <property type="molecule type" value="Genomic_DNA"/>
</dbReference>
<dbReference type="RefSeq" id="WP_143019619.1">
    <property type="nucleotide sequence ID" value="NZ_FMZO01000001.1"/>
</dbReference>
<dbReference type="Proteomes" id="UP000198757">
    <property type="component" value="Unassembled WGS sequence"/>
</dbReference>
<feature type="transmembrane region" description="Helical" evidence="1">
    <location>
        <begin position="162"/>
        <end position="179"/>
    </location>
</feature>
<proteinExistence type="predicted"/>
<feature type="transmembrane region" description="Helical" evidence="1">
    <location>
        <begin position="6"/>
        <end position="24"/>
    </location>
</feature>
<evidence type="ECO:0000256" key="1">
    <source>
        <dbReference type="SAM" id="Phobius"/>
    </source>
</evidence>
<feature type="transmembrane region" description="Helical" evidence="1">
    <location>
        <begin position="131"/>
        <end position="150"/>
    </location>
</feature>
<protein>
    <recommendedName>
        <fullName evidence="4">Dolichyl-phosphate-mannose-protein mannosyltransferase</fullName>
    </recommendedName>
</protein>
<name>A0A1G6I789_NIADE</name>
<sequence length="422" mass="48498">MEVFLFISYLLLFSWCILHTRFFRNSGLSRFQLVALFLLKVGIGVAYGWINWYSGPGPGKTDTWVLYAQSLKETQTLLTSPVRYISSFFYNPYTNSFGSLFASSSSYWNNLKDNTFIRIESVFNCFSFGSYFVNIIFYNFLVYFGVIALYRVMREHLGGNRLLLIVTCLLVPSFLYWTSGLHKDGLTFLTLSTVIYIIYFRKTRSRPLKSYLLLLAALLLLFALRNHVLLVFLPALAAWMLAQRFPLQRVWLFAGIYSLGFLFFFTAKYLHPSLDFPAIVAGKQDAFLRHIGGTSTVQVQRLRPDITGFVQQLPQAAGIVLFRPFVLDIKKAIVVPAFLEVMLIWTGVLLLLFFPKRKPMYRPFSLFLVAFTVSMVLMIGYSVNNLGAIVRYRSILFPLIVPPVIMGICWGRVLRKINIKIN</sequence>
<dbReference type="STRING" id="1285928.SAMN04487894_101117"/>
<keyword evidence="3" id="KW-1185">Reference proteome</keyword>
<evidence type="ECO:0008006" key="4">
    <source>
        <dbReference type="Google" id="ProtNLM"/>
    </source>
</evidence>
<accession>A0A1G6I789</accession>
<dbReference type="AlphaFoldDB" id="A0A1G6I789"/>
<organism evidence="2 3">
    <name type="scientific">Niabella drilacis (strain DSM 25811 / CCM 8410 / CCUG 62505 / LMG 26954 / E90)</name>
    <dbReference type="NCBI Taxonomy" id="1285928"/>
    <lineage>
        <taxon>Bacteria</taxon>
        <taxon>Pseudomonadati</taxon>
        <taxon>Bacteroidota</taxon>
        <taxon>Chitinophagia</taxon>
        <taxon>Chitinophagales</taxon>
        <taxon>Chitinophagaceae</taxon>
        <taxon>Niabella</taxon>
    </lineage>
</organism>
<feature type="transmembrane region" description="Helical" evidence="1">
    <location>
        <begin position="31"/>
        <end position="50"/>
    </location>
</feature>